<evidence type="ECO:0000256" key="8">
    <source>
        <dbReference type="ARBA" id="ARBA00023211"/>
    </source>
</evidence>
<accession>A0A937RGX9</accession>
<evidence type="ECO:0000256" key="2">
    <source>
        <dbReference type="ARBA" id="ARBA00022723"/>
    </source>
</evidence>
<dbReference type="GO" id="GO:0046872">
    <property type="term" value="F:metal ion binding"/>
    <property type="evidence" value="ECO:0007669"/>
    <property type="project" value="UniProtKB-UniRule"/>
</dbReference>
<dbReference type="EMBL" id="JAEACQ010000291">
    <property type="protein sequence ID" value="MBL7631983.1"/>
    <property type="molecule type" value="Genomic_DNA"/>
</dbReference>
<dbReference type="AlphaFoldDB" id="A0A937RGX9"/>
<dbReference type="InterPro" id="IPR019856">
    <property type="entry name" value="CRISPR-assoc_Cas1_DVULG"/>
</dbReference>
<dbReference type="Pfam" id="PF01867">
    <property type="entry name" value="Cas_Cas1"/>
    <property type="match status" value="1"/>
</dbReference>
<evidence type="ECO:0000313" key="12">
    <source>
        <dbReference type="Proteomes" id="UP000604475"/>
    </source>
</evidence>
<dbReference type="PANTHER" id="PTHR34353">
    <property type="entry name" value="CRISPR-ASSOCIATED ENDONUCLEASE CAS1 1"/>
    <property type="match status" value="1"/>
</dbReference>
<dbReference type="GO" id="GO:0016787">
    <property type="term" value="F:hydrolase activity"/>
    <property type="evidence" value="ECO:0007669"/>
    <property type="project" value="UniProtKB-KW"/>
</dbReference>
<proteinExistence type="inferred from homology"/>
<dbReference type="GO" id="GO:0003677">
    <property type="term" value="F:DNA binding"/>
    <property type="evidence" value="ECO:0007669"/>
    <property type="project" value="UniProtKB-KW"/>
</dbReference>
<gene>
    <name evidence="11" type="primary">cas1c</name>
    <name evidence="10" type="synonym">cas1</name>
    <name evidence="11" type="ORF">I7412_33465</name>
</gene>
<protein>
    <recommendedName>
        <fullName evidence="10">CRISPR-associated endonuclease Cas1</fullName>
        <ecNumber evidence="10">3.1.-.-</ecNumber>
    </recommendedName>
</protein>
<evidence type="ECO:0000256" key="5">
    <source>
        <dbReference type="ARBA" id="ARBA00022842"/>
    </source>
</evidence>
<evidence type="ECO:0000313" key="11">
    <source>
        <dbReference type="EMBL" id="MBL7631983.1"/>
    </source>
</evidence>
<comment type="subunit">
    <text evidence="9 10">Homodimer, forms a heterotetramer with a Cas2 homodimer.</text>
</comment>
<feature type="binding site" evidence="10">
    <location>
        <position position="237"/>
    </location>
    <ligand>
        <name>Mn(2+)</name>
        <dbReference type="ChEBI" id="CHEBI:29035"/>
    </ligand>
</feature>
<name>A0A937RGX9_9ACTN</name>
<feature type="binding site" evidence="10">
    <location>
        <position position="169"/>
    </location>
    <ligand>
        <name>Mn(2+)</name>
        <dbReference type="ChEBI" id="CHEBI:29035"/>
    </ligand>
</feature>
<dbReference type="GO" id="GO:0004520">
    <property type="term" value="F:DNA endonuclease activity"/>
    <property type="evidence" value="ECO:0007669"/>
    <property type="project" value="InterPro"/>
</dbReference>
<evidence type="ECO:0000256" key="9">
    <source>
        <dbReference type="ARBA" id="ARBA00038592"/>
    </source>
</evidence>
<comment type="function">
    <text evidence="10">CRISPR (clustered regularly interspaced short palindromic repeat), is an adaptive immune system that provides protection against mobile genetic elements (viruses, transposable elements and conjugative plasmids). CRISPR clusters contain spacers, sequences complementary to antecedent mobile elements, and target invading nucleic acids. CRISPR clusters are transcribed and processed into CRISPR RNA (crRNA). Acts as a dsDNA endonuclease. Involved in the integration of spacer DNA into the CRISPR cassette.</text>
</comment>
<dbReference type="InterPro" id="IPR042206">
    <property type="entry name" value="CRISPR-assoc_Cas1_C"/>
</dbReference>
<keyword evidence="1 10" id="KW-0540">Nuclease</keyword>
<dbReference type="GO" id="GO:0043571">
    <property type="term" value="P:maintenance of CRISPR repeat elements"/>
    <property type="evidence" value="ECO:0007669"/>
    <property type="project" value="UniProtKB-UniRule"/>
</dbReference>
<dbReference type="PANTHER" id="PTHR34353:SF2">
    <property type="entry name" value="CRISPR-ASSOCIATED ENDONUCLEASE CAS1 1"/>
    <property type="match status" value="1"/>
</dbReference>
<keyword evidence="12" id="KW-1185">Reference proteome</keyword>
<dbReference type="NCBIfam" id="TIGR00287">
    <property type="entry name" value="cas1"/>
    <property type="match status" value="1"/>
</dbReference>
<dbReference type="GO" id="GO:0051607">
    <property type="term" value="P:defense response to virus"/>
    <property type="evidence" value="ECO:0007669"/>
    <property type="project" value="UniProtKB-UniRule"/>
</dbReference>
<keyword evidence="7 10" id="KW-0238">DNA-binding</keyword>
<keyword evidence="2 10" id="KW-0479">Metal-binding</keyword>
<dbReference type="HAMAP" id="MF_01470">
    <property type="entry name" value="Cas1"/>
    <property type="match status" value="1"/>
</dbReference>
<evidence type="ECO:0000256" key="7">
    <source>
        <dbReference type="ARBA" id="ARBA00023125"/>
    </source>
</evidence>
<keyword evidence="6 10" id="KW-0051">Antiviral defense</keyword>
<keyword evidence="3 10" id="KW-0255">Endonuclease</keyword>
<dbReference type="InterPro" id="IPR002729">
    <property type="entry name" value="CRISPR-assoc_Cas1"/>
</dbReference>
<dbReference type="Gene3D" id="1.20.120.920">
    <property type="entry name" value="CRISPR-associated endonuclease Cas1, C-terminal domain"/>
    <property type="match status" value="1"/>
</dbReference>
<comment type="similarity">
    <text evidence="10">Belongs to the CRISPR-associated endonuclease Cas1 family.</text>
</comment>
<evidence type="ECO:0000256" key="1">
    <source>
        <dbReference type="ARBA" id="ARBA00022722"/>
    </source>
</evidence>
<keyword evidence="4 10" id="KW-0378">Hydrolase</keyword>
<dbReference type="NCBIfam" id="TIGR03640">
    <property type="entry name" value="cas1_DVULG"/>
    <property type="match status" value="1"/>
</dbReference>
<dbReference type="InterPro" id="IPR042211">
    <property type="entry name" value="CRISPR-assoc_Cas1_N"/>
</dbReference>
<dbReference type="RefSeq" id="WP_203003957.1">
    <property type="nucleotide sequence ID" value="NZ_JADWYU010000179.1"/>
</dbReference>
<comment type="cofactor">
    <cofactor evidence="10">
        <name>Mg(2+)</name>
        <dbReference type="ChEBI" id="CHEBI:18420"/>
    </cofactor>
    <cofactor evidence="10">
        <name>Mn(2+)</name>
        <dbReference type="ChEBI" id="CHEBI:29035"/>
    </cofactor>
</comment>
<evidence type="ECO:0000256" key="3">
    <source>
        <dbReference type="ARBA" id="ARBA00022759"/>
    </source>
</evidence>
<dbReference type="Gene3D" id="3.100.10.20">
    <property type="entry name" value="CRISPR-associated endonuclease Cas1, N-terminal domain"/>
    <property type="match status" value="1"/>
</dbReference>
<dbReference type="InterPro" id="IPR050646">
    <property type="entry name" value="Cas1"/>
</dbReference>
<dbReference type="Proteomes" id="UP000604475">
    <property type="component" value="Unassembled WGS sequence"/>
</dbReference>
<feature type="binding site" evidence="10">
    <location>
        <position position="252"/>
    </location>
    <ligand>
        <name>Mn(2+)</name>
        <dbReference type="ChEBI" id="CHEBI:29035"/>
    </ligand>
</feature>
<reference evidence="11" key="1">
    <citation type="submission" date="2020-12" db="EMBL/GenBank/DDBJ databases">
        <title>Genomic characterization of non-nitrogen-fixing Frankia strains.</title>
        <authorList>
            <person name="Carlos-Shanley C."/>
            <person name="Guerra T."/>
            <person name="Hahn D."/>
        </authorList>
    </citation>
    <scope>NUCLEOTIDE SEQUENCE</scope>
    <source>
        <strain evidence="11">CN6</strain>
    </source>
</reference>
<sequence>MVELLNTLYATTPGTSLHLDGDTVRIRQTDTESGAPRRLLPLTRIDHIVAFGGVTVTDDLLQRCAADRRSVTWMTGNGRITARVEGPTAGNPLLRVAQHDAYRDRDLRLGLGKAFIAGKLHNTRQHLLRAGRDAAGDRQAALRETAEQHATALPTLRDAPTLEAVMGVEGNAARTYVATWRHLLSSNATISAPPGRASRPPTDPLNATLSFGYAMLRIAVHGALEHVGLDPHIGYLHGIRSGKPALALDLMEEFRALFVDRLVFSAFNQRQLTASDFLTTPGGGCQLTDDGRRTFLQLWSQARARPWRHTLLNYDAPAAVIPLLQARVLARHLRGDQPSYLPWSPA</sequence>
<organism evidence="11 12">
    <name type="scientific">Frankia nepalensis</name>
    <dbReference type="NCBI Taxonomy" id="1836974"/>
    <lineage>
        <taxon>Bacteria</taxon>
        <taxon>Bacillati</taxon>
        <taxon>Actinomycetota</taxon>
        <taxon>Actinomycetes</taxon>
        <taxon>Frankiales</taxon>
        <taxon>Frankiaceae</taxon>
        <taxon>Frankia</taxon>
    </lineage>
</organism>
<evidence type="ECO:0000256" key="10">
    <source>
        <dbReference type="HAMAP-Rule" id="MF_01470"/>
    </source>
</evidence>
<comment type="caution">
    <text evidence="11">The sequence shown here is derived from an EMBL/GenBank/DDBJ whole genome shotgun (WGS) entry which is preliminary data.</text>
</comment>
<evidence type="ECO:0000256" key="6">
    <source>
        <dbReference type="ARBA" id="ARBA00023118"/>
    </source>
</evidence>
<keyword evidence="8 10" id="KW-0464">Manganese</keyword>
<keyword evidence="5 10" id="KW-0460">Magnesium</keyword>
<dbReference type="EC" id="3.1.-.-" evidence="10"/>
<evidence type="ECO:0000256" key="4">
    <source>
        <dbReference type="ARBA" id="ARBA00022801"/>
    </source>
</evidence>